<dbReference type="InterPro" id="IPR027124">
    <property type="entry name" value="Swc5/CFDP1/2"/>
</dbReference>
<name>A0A4C1Z657_EUMVA</name>
<accession>A0A4C1Z657</accession>
<evidence type="ECO:0000313" key="3">
    <source>
        <dbReference type="EMBL" id="GBP83358.1"/>
    </source>
</evidence>
<proteinExistence type="predicted"/>
<dbReference type="EMBL" id="BGZK01001616">
    <property type="protein sequence ID" value="GBP83358.1"/>
    <property type="molecule type" value="Genomic_DNA"/>
</dbReference>
<reference evidence="3 4" key="1">
    <citation type="journal article" date="2019" name="Commun. Biol.">
        <title>The bagworm genome reveals a unique fibroin gene that provides high tensile strength.</title>
        <authorList>
            <person name="Kono N."/>
            <person name="Nakamura H."/>
            <person name="Ohtoshi R."/>
            <person name="Tomita M."/>
            <person name="Numata K."/>
            <person name="Arakawa K."/>
        </authorList>
    </citation>
    <scope>NUCLEOTIDE SEQUENCE [LARGE SCALE GENOMIC DNA]</scope>
</reference>
<feature type="domain" description="Endonuclease/exonuclease/phosphatase" evidence="2">
    <location>
        <begin position="211"/>
        <end position="345"/>
    </location>
</feature>
<dbReference type="AlphaFoldDB" id="A0A4C1Z657"/>
<protein>
    <submittedName>
        <fullName evidence="3">Craniofacial development protein 2</fullName>
    </submittedName>
</protein>
<dbReference type="Gene3D" id="3.60.10.10">
    <property type="entry name" value="Endonuclease/exonuclease/phosphatase"/>
    <property type="match status" value="1"/>
</dbReference>
<dbReference type="STRING" id="151549.A0A4C1Z657"/>
<organism evidence="3 4">
    <name type="scientific">Eumeta variegata</name>
    <name type="common">Bagworm moth</name>
    <name type="synonym">Eumeta japonica</name>
    <dbReference type="NCBI Taxonomy" id="151549"/>
    <lineage>
        <taxon>Eukaryota</taxon>
        <taxon>Metazoa</taxon>
        <taxon>Ecdysozoa</taxon>
        <taxon>Arthropoda</taxon>
        <taxon>Hexapoda</taxon>
        <taxon>Insecta</taxon>
        <taxon>Pterygota</taxon>
        <taxon>Neoptera</taxon>
        <taxon>Endopterygota</taxon>
        <taxon>Lepidoptera</taxon>
        <taxon>Glossata</taxon>
        <taxon>Ditrysia</taxon>
        <taxon>Tineoidea</taxon>
        <taxon>Psychidae</taxon>
        <taxon>Oiketicinae</taxon>
        <taxon>Eumeta</taxon>
    </lineage>
</organism>
<sequence length="427" mass="49669">MKEKIDIHLSLDIQEYEIDKAHRIGQKTSNGPRPILIFFTSSWRRNLILKNKKKLPEGIYIKEEITKETLEIRKSLQPKLEEERNKGNIAYLQGEKLITKKPSDIQKSKKKKRNPSYSPNQNQQPFSAGPKKIAAKNAFEFMTCLGEVRRKGCNIEEHQEYILCYTGETTGLYGVGFLVKKIHKQNIVSFTGISEKVAVLKLKYEHELLTLVQAYASTEQASEEETDKFYNDIRKTQENQDRNVIVMGDFNARVGQPKKYEKFIMGNFGYGKRNERGNKLVQYACEQKLSIMNTYFKKDADRRWTWISPDQKTENEIDYIMCNKPKQITNIEVLNNVPFPSDHRLLRSSFSLKSPKKSRKTYSSIPKLPKSDDEKLLYSASLNENLETKFCVLPEESNVQNYYDKLEYAITSSLKIKYNNSKDETKS</sequence>
<feature type="region of interest" description="Disordered" evidence="1">
    <location>
        <begin position="102"/>
        <end position="129"/>
    </location>
</feature>
<keyword evidence="4" id="KW-1185">Reference proteome</keyword>
<dbReference type="PANTHER" id="PTHR23227:SF67">
    <property type="entry name" value="CRANIOFACIAL DEVELOPMENT PROTEIN 2-LIKE"/>
    <property type="match status" value="1"/>
</dbReference>
<dbReference type="Pfam" id="PF14529">
    <property type="entry name" value="Exo_endo_phos_2"/>
    <property type="match status" value="1"/>
</dbReference>
<dbReference type="SUPFAM" id="SSF56219">
    <property type="entry name" value="DNase I-like"/>
    <property type="match status" value="1"/>
</dbReference>
<dbReference type="PANTHER" id="PTHR23227">
    <property type="entry name" value="BUCENTAUR RELATED"/>
    <property type="match status" value="1"/>
</dbReference>
<dbReference type="OrthoDB" id="410104at2759"/>
<dbReference type="Proteomes" id="UP000299102">
    <property type="component" value="Unassembled WGS sequence"/>
</dbReference>
<dbReference type="GO" id="GO:0003824">
    <property type="term" value="F:catalytic activity"/>
    <property type="evidence" value="ECO:0007669"/>
    <property type="project" value="InterPro"/>
</dbReference>
<evidence type="ECO:0000259" key="2">
    <source>
        <dbReference type="Pfam" id="PF14529"/>
    </source>
</evidence>
<dbReference type="CDD" id="cd09076">
    <property type="entry name" value="L1-EN"/>
    <property type="match status" value="1"/>
</dbReference>
<gene>
    <name evidence="3" type="primary">CFDP2</name>
    <name evidence="3" type="ORF">EVAR_35451_1</name>
</gene>
<dbReference type="InterPro" id="IPR005135">
    <property type="entry name" value="Endo/exonuclease/phosphatase"/>
</dbReference>
<evidence type="ECO:0000256" key="1">
    <source>
        <dbReference type="SAM" id="MobiDB-lite"/>
    </source>
</evidence>
<dbReference type="InterPro" id="IPR036691">
    <property type="entry name" value="Endo/exonu/phosph_ase_sf"/>
</dbReference>
<evidence type="ECO:0000313" key="4">
    <source>
        <dbReference type="Proteomes" id="UP000299102"/>
    </source>
</evidence>
<feature type="compositionally biased region" description="Polar residues" evidence="1">
    <location>
        <begin position="115"/>
        <end position="126"/>
    </location>
</feature>
<comment type="caution">
    <text evidence="3">The sequence shown here is derived from an EMBL/GenBank/DDBJ whole genome shotgun (WGS) entry which is preliminary data.</text>
</comment>